<sequence>MKFKFIFASALIAAAAIPSFAQTHVEGQEYYKADQFANAKELLLRNMNNAGTDKSISNYYLGMIALEEGNKSEAAKYFDAGVAANPEYAYNYVGLGFVDLLNGDKAAAEKQFKMAEGKEKKSAALHIAIARAYYGADPVVYAKEIEKRVEKARKTNMQEADIYLFEGDRKKDNKDFGGAGSQYEMATTYDPNASEAYVKYANLFTMVNPEYAIDMLNKLLSVNPTSALAQRELANAYYNAQKFKEAATEYGKYVKNPNHFKQDEDRYAFLLFYGGDFQKGYDYSTELLKANPSNFTAQRYQFMNAAQIKEMAPQMLPMAEALVAAHKSNPANKFAPIDYILIAQELNTAKRPQEAQALLEEAIKEMPENREFYKQLAMTYVEENNLSKAAEAYEGYIANSEKPGYNDFIQQATFAFYAGVENKANDPATADKYYAIAQSYADKAAEILPDNYKPKKFAGDIAKQKADEASVASAAVPAYTEAIALLEASKDPSRYASDAKEMYNYMGNYYLDQKDVEKAKEYFNKYLQYDPNNEQYRKFVEGLK</sequence>
<evidence type="ECO:0000313" key="2">
    <source>
        <dbReference type="Proteomes" id="UP000306319"/>
    </source>
</evidence>
<protein>
    <submittedName>
        <fullName evidence="1">Tetratricopeptide repeat protein</fullName>
    </submittedName>
</protein>
<dbReference type="EMBL" id="SRYB01000040">
    <property type="protein sequence ID" value="TGY76449.1"/>
    <property type="molecule type" value="Genomic_DNA"/>
</dbReference>
<keyword evidence="2" id="KW-1185">Reference proteome</keyword>
<organism evidence="1 2">
    <name type="scientific">Lepagella muris</name>
    <dbReference type="NCBI Taxonomy" id="3032870"/>
    <lineage>
        <taxon>Bacteria</taxon>
        <taxon>Pseudomonadati</taxon>
        <taxon>Bacteroidota</taxon>
        <taxon>Bacteroidia</taxon>
        <taxon>Bacteroidales</taxon>
        <taxon>Muribaculaceae</taxon>
        <taxon>Lepagella</taxon>
    </lineage>
</organism>
<accession>A0AC61RAQ0</accession>
<proteinExistence type="predicted"/>
<evidence type="ECO:0000313" key="1">
    <source>
        <dbReference type="EMBL" id="TGY76449.1"/>
    </source>
</evidence>
<gene>
    <name evidence="1" type="ORF">E5331_18045</name>
</gene>
<comment type="caution">
    <text evidence="1">The sequence shown here is derived from an EMBL/GenBank/DDBJ whole genome shotgun (WGS) entry which is preliminary data.</text>
</comment>
<reference evidence="1" key="1">
    <citation type="submission" date="2019-04" db="EMBL/GenBank/DDBJ databases">
        <title>Microbes associate with the intestines of laboratory mice.</title>
        <authorList>
            <person name="Navarre W."/>
            <person name="Wong E."/>
            <person name="Huang K."/>
            <person name="Tropini C."/>
            <person name="Ng K."/>
            <person name="Yu B."/>
        </authorList>
    </citation>
    <scope>NUCLEOTIDE SEQUENCE</scope>
    <source>
        <strain evidence="1">NM04_E33</strain>
    </source>
</reference>
<name>A0AC61RAQ0_9BACT</name>
<dbReference type="Proteomes" id="UP000306319">
    <property type="component" value="Unassembled WGS sequence"/>
</dbReference>